<feature type="transmembrane region" description="Helical" evidence="1">
    <location>
        <begin position="12"/>
        <end position="31"/>
    </location>
</feature>
<evidence type="ECO:0000256" key="1">
    <source>
        <dbReference type="SAM" id="Phobius"/>
    </source>
</evidence>
<accession>A0A1R1AVH9</accession>
<gene>
    <name evidence="3" type="ORF">BK123_24830</name>
</gene>
<evidence type="ECO:0000313" key="3">
    <source>
        <dbReference type="EMBL" id="OME89607.1"/>
    </source>
</evidence>
<dbReference type="RefSeq" id="WP_076325034.1">
    <property type="nucleotide sequence ID" value="NZ_MRTF01000009.1"/>
</dbReference>
<evidence type="ECO:0000313" key="4">
    <source>
        <dbReference type="Proteomes" id="UP000187074"/>
    </source>
</evidence>
<feature type="transmembrane region" description="Helical" evidence="1">
    <location>
        <begin position="92"/>
        <end position="109"/>
    </location>
</feature>
<feature type="transmembrane region" description="Helical" evidence="1">
    <location>
        <begin position="156"/>
        <end position="177"/>
    </location>
</feature>
<keyword evidence="1" id="KW-0812">Transmembrane</keyword>
<feature type="transmembrane region" description="Helical" evidence="1">
    <location>
        <begin position="237"/>
        <end position="257"/>
    </location>
</feature>
<organism evidence="3 4">
    <name type="scientific">Paenibacillus lautus</name>
    <name type="common">Bacillus lautus</name>
    <dbReference type="NCBI Taxonomy" id="1401"/>
    <lineage>
        <taxon>Bacteria</taxon>
        <taxon>Bacillati</taxon>
        <taxon>Bacillota</taxon>
        <taxon>Bacilli</taxon>
        <taxon>Bacillales</taxon>
        <taxon>Paenibacillaceae</taxon>
        <taxon>Paenibacillus</taxon>
    </lineage>
</organism>
<feature type="domain" description="Nucleoside transporter/FeoB GTPase Gate" evidence="2">
    <location>
        <begin position="52"/>
        <end position="131"/>
    </location>
</feature>
<feature type="transmembrane region" description="Helical" evidence="1">
    <location>
        <begin position="129"/>
        <end position="150"/>
    </location>
</feature>
<dbReference type="STRING" id="1401.BK123_24830"/>
<reference evidence="3 4" key="1">
    <citation type="submission" date="2016-11" db="EMBL/GenBank/DDBJ databases">
        <title>Paenibacillus species isolates.</title>
        <authorList>
            <person name="Beno S.M."/>
        </authorList>
    </citation>
    <scope>NUCLEOTIDE SEQUENCE [LARGE SCALE GENOMIC DNA]</scope>
    <source>
        <strain evidence="3 4">FSL F4-0100</strain>
    </source>
</reference>
<keyword evidence="1" id="KW-1133">Transmembrane helix</keyword>
<dbReference type="OrthoDB" id="1645614at2"/>
<evidence type="ECO:0000259" key="2">
    <source>
        <dbReference type="Pfam" id="PF07670"/>
    </source>
</evidence>
<feature type="transmembrane region" description="Helical" evidence="1">
    <location>
        <begin position="51"/>
        <end position="72"/>
    </location>
</feature>
<sequence length="410" mass="44525">MNKDNAVKSSNGLWNTILLGAAAFLLVLAVVSAPEPAFQATLQALKLWWNIVFPALLPFLVLVEILIAYGWAHGVGVLLDPLMKKIFKLPGAGGWVLITGMTAGFPAGAQAASGMYRQGELRVDEAGRLAALSHFCNPMTILVVIGTGLLHQPEAGYLLLIVHWISGLLAAWIFGLFHKPASSEGTRQFTASLNKVRSSKFAQRPLLKRAATEALEAHQRDGRSFGKLLGDSVTRSVQTLMMTGGFILFFAVLTRVLTGHLLPQLPPYLVSGLLEAHLAAQSISSSAFQAGILQLAVLSAALAWSGISAQLQSLSLMQETGLSWRYFMVKRALHSVLAFAITLALWKPFSALSAGIVPAFRTEPLDHANADQHFNFWSGLPSFMQVQGVICLLLIAAFWLCSRLIDRYRR</sequence>
<name>A0A1R1AVH9_PAELA</name>
<feature type="transmembrane region" description="Helical" evidence="1">
    <location>
        <begin position="380"/>
        <end position="401"/>
    </location>
</feature>
<proteinExistence type="predicted"/>
<dbReference type="AlphaFoldDB" id="A0A1R1AVH9"/>
<dbReference type="Pfam" id="PF07670">
    <property type="entry name" value="Gate"/>
    <property type="match status" value="1"/>
</dbReference>
<protein>
    <submittedName>
        <fullName evidence="3">Nucleoside recognition protein</fullName>
    </submittedName>
</protein>
<keyword evidence="1" id="KW-0472">Membrane</keyword>
<dbReference type="Proteomes" id="UP000187074">
    <property type="component" value="Unassembled WGS sequence"/>
</dbReference>
<dbReference type="InterPro" id="IPR011642">
    <property type="entry name" value="Gate_dom"/>
</dbReference>
<comment type="caution">
    <text evidence="3">The sequence shown here is derived from an EMBL/GenBank/DDBJ whole genome shotgun (WGS) entry which is preliminary data.</text>
</comment>
<dbReference type="EMBL" id="MRTF01000009">
    <property type="protein sequence ID" value="OME89607.1"/>
    <property type="molecule type" value="Genomic_DNA"/>
</dbReference>
<feature type="transmembrane region" description="Helical" evidence="1">
    <location>
        <begin position="332"/>
        <end position="360"/>
    </location>
</feature>